<feature type="chain" id="PRO_5037542684" description="Cell wall anchor protein" evidence="3">
    <location>
        <begin position="30"/>
        <end position="309"/>
    </location>
</feature>
<reference evidence="4" key="1">
    <citation type="submission" date="2020-10" db="EMBL/GenBank/DDBJ databases">
        <title>Sequencing the genomes of 1000 actinobacteria strains.</title>
        <authorList>
            <person name="Klenk H.-P."/>
        </authorList>
    </citation>
    <scope>NUCLEOTIDE SEQUENCE</scope>
    <source>
        <strain evidence="4">DSM 46832</strain>
    </source>
</reference>
<feature type="region of interest" description="Disordered" evidence="1">
    <location>
        <begin position="87"/>
        <end position="110"/>
    </location>
</feature>
<feature type="compositionally biased region" description="Polar residues" evidence="1">
    <location>
        <begin position="100"/>
        <end position="110"/>
    </location>
</feature>
<dbReference type="EMBL" id="JADBEB010000001">
    <property type="protein sequence ID" value="MBE1487790.1"/>
    <property type="molecule type" value="Genomic_DNA"/>
</dbReference>
<evidence type="ECO:0008006" key="6">
    <source>
        <dbReference type="Google" id="ProtNLM"/>
    </source>
</evidence>
<feature type="signal peptide" evidence="3">
    <location>
        <begin position="1"/>
        <end position="29"/>
    </location>
</feature>
<keyword evidence="2" id="KW-1133">Transmembrane helix</keyword>
<evidence type="ECO:0000256" key="1">
    <source>
        <dbReference type="SAM" id="MobiDB-lite"/>
    </source>
</evidence>
<sequence length="309" mass="31712">MIRPKLSLRRPLALATGLLLGVAGAVAFAAPASAHHPEIFGAGCELDNGDIKVVWTVANSEKDWDAEITQISSPSGATVTGLGVGTKLPKLSSGGPAPTGEQTVPAGQNAELTVTAFWDKKREDVTNTRTGRAKLKGKCEEPEPEPTPTPTTPAPTPTTPGPTPPATTPPATPSPTPSVPEPGEATFELKETCDELIIIIDNPADGEAFSIRFQSEKGVVRTLEAIPGQVTSVSFDAYEGLTVIANSGGEEGPPVRWTKPEDCESGGGGGELPLTGAAAGGIAGGAVLLLAAGVVLFVVARRRRVTFTV</sequence>
<dbReference type="RefSeq" id="WP_192767577.1">
    <property type="nucleotide sequence ID" value="NZ_JADBEB010000001.1"/>
</dbReference>
<protein>
    <recommendedName>
        <fullName evidence="6">Cell wall anchor protein</fullName>
    </recommendedName>
</protein>
<keyword evidence="2" id="KW-0812">Transmembrane</keyword>
<accession>A0A927M6J2</accession>
<keyword evidence="3" id="KW-0732">Signal</keyword>
<dbReference type="AlphaFoldDB" id="A0A927M6J2"/>
<proteinExistence type="predicted"/>
<organism evidence="4 5">
    <name type="scientific">Plantactinospora soyae</name>
    <dbReference type="NCBI Taxonomy" id="1544732"/>
    <lineage>
        <taxon>Bacteria</taxon>
        <taxon>Bacillati</taxon>
        <taxon>Actinomycetota</taxon>
        <taxon>Actinomycetes</taxon>
        <taxon>Micromonosporales</taxon>
        <taxon>Micromonosporaceae</taxon>
        <taxon>Plantactinospora</taxon>
    </lineage>
</organism>
<evidence type="ECO:0000256" key="2">
    <source>
        <dbReference type="SAM" id="Phobius"/>
    </source>
</evidence>
<gene>
    <name evidence="4" type="ORF">H4W31_003428</name>
</gene>
<feature type="region of interest" description="Disordered" evidence="1">
    <location>
        <begin position="123"/>
        <end position="184"/>
    </location>
</feature>
<feature type="compositionally biased region" description="Pro residues" evidence="1">
    <location>
        <begin position="145"/>
        <end position="180"/>
    </location>
</feature>
<evidence type="ECO:0000313" key="4">
    <source>
        <dbReference type="EMBL" id="MBE1487790.1"/>
    </source>
</evidence>
<feature type="transmembrane region" description="Helical" evidence="2">
    <location>
        <begin position="278"/>
        <end position="300"/>
    </location>
</feature>
<evidence type="ECO:0000313" key="5">
    <source>
        <dbReference type="Proteomes" id="UP000649753"/>
    </source>
</evidence>
<keyword evidence="5" id="KW-1185">Reference proteome</keyword>
<evidence type="ECO:0000256" key="3">
    <source>
        <dbReference type="SAM" id="SignalP"/>
    </source>
</evidence>
<name>A0A927M6J2_9ACTN</name>
<keyword evidence="2" id="KW-0472">Membrane</keyword>
<comment type="caution">
    <text evidence="4">The sequence shown here is derived from an EMBL/GenBank/DDBJ whole genome shotgun (WGS) entry which is preliminary data.</text>
</comment>
<dbReference type="Proteomes" id="UP000649753">
    <property type="component" value="Unassembled WGS sequence"/>
</dbReference>